<evidence type="ECO:0000256" key="1">
    <source>
        <dbReference type="ARBA" id="ARBA00023186"/>
    </source>
</evidence>
<keyword evidence="1" id="KW-0143">Chaperone</keyword>
<evidence type="ECO:0000256" key="2">
    <source>
        <dbReference type="SAM" id="MobiDB-lite"/>
    </source>
</evidence>
<dbReference type="Pfam" id="PF00226">
    <property type="entry name" value="DnaJ"/>
    <property type="match status" value="1"/>
</dbReference>
<dbReference type="PROSITE" id="PS50076">
    <property type="entry name" value="DNAJ_2"/>
    <property type="match status" value="1"/>
</dbReference>
<dbReference type="SMART" id="SM00271">
    <property type="entry name" value="DnaJ"/>
    <property type="match status" value="1"/>
</dbReference>
<proteinExistence type="predicted"/>
<dbReference type="PRINTS" id="PR00625">
    <property type="entry name" value="JDOMAIN"/>
</dbReference>
<accession>D1P815</accession>
<feature type="domain" description="J" evidence="3">
    <location>
        <begin position="5"/>
        <end position="65"/>
    </location>
</feature>
<dbReference type="eggNOG" id="COG2214">
    <property type="taxonomic scope" value="Bacteria"/>
</dbReference>
<feature type="compositionally biased region" description="Basic and acidic residues" evidence="2">
    <location>
        <begin position="133"/>
        <end position="151"/>
    </location>
</feature>
<comment type="caution">
    <text evidence="4">The sequence shown here is derived from an EMBL/GenBank/DDBJ whole genome shotgun (WGS) entry which is preliminary data.</text>
</comment>
<dbReference type="RefSeq" id="WP_006816365.1">
    <property type="nucleotide sequence ID" value="NZ_GG703824.1"/>
</dbReference>
<organism evidence="4 5">
    <name type="scientific">Providencia rustigianii DSM 4541</name>
    <dbReference type="NCBI Taxonomy" id="500637"/>
    <lineage>
        <taxon>Bacteria</taxon>
        <taxon>Pseudomonadati</taxon>
        <taxon>Pseudomonadota</taxon>
        <taxon>Gammaproteobacteria</taxon>
        <taxon>Enterobacterales</taxon>
        <taxon>Morganellaceae</taxon>
        <taxon>Providencia</taxon>
    </lineage>
</organism>
<gene>
    <name evidence="4" type="ORF">PROVRUST_08396</name>
</gene>
<dbReference type="AlphaFoldDB" id="D1P815"/>
<evidence type="ECO:0000313" key="4">
    <source>
        <dbReference type="EMBL" id="EFB70458.1"/>
    </source>
</evidence>
<name>D1P815_9GAMM</name>
<protein>
    <submittedName>
        <fullName evidence="4">DnaJ domain protein</fullName>
    </submittedName>
</protein>
<feature type="region of interest" description="Disordered" evidence="2">
    <location>
        <begin position="133"/>
        <end position="171"/>
    </location>
</feature>
<dbReference type="Gene3D" id="1.10.287.110">
    <property type="entry name" value="DnaJ domain"/>
    <property type="match status" value="1"/>
</dbReference>
<evidence type="ECO:0000313" key="5">
    <source>
        <dbReference type="Proteomes" id="UP000005512"/>
    </source>
</evidence>
<dbReference type="CDD" id="cd06257">
    <property type="entry name" value="DnaJ"/>
    <property type="match status" value="1"/>
</dbReference>
<reference evidence="4" key="1">
    <citation type="submission" date="2009-12" db="EMBL/GenBank/DDBJ databases">
        <authorList>
            <person name="Weinstock G."/>
            <person name="Sodergren E."/>
            <person name="Clifton S."/>
            <person name="Fulton L."/>
            <person name="Fulton B."/>
            <person name="Courtney L."/>
            <person name="Fronick C."/>
            <person name="Harrison M."/>
            <person name="Strong C."/>
            <person name="Farmer C."/>
            <person name="Delahaunty K."/>
            <person name="Markovic C."/>
            <person name="Hall O."/>
            <person name="Minx P."/>
            <person name="Tomlinson C."/>
            <person name="Mitreva M."/>
            <person name="Nelson J."/>
            <person name="Hou S."/>
            <person name="Wollam A."/>
            <person name="Pepin K.H."/>
            <person name="Johnson M."/>
            <person name="Bhonagiri V."/>
            <person name="Nash W.E."/>
            <person name="Warren W."/>
            <person name="Chinwalla A."/>
            <person name="Mardis E.R."/>
            <person name="Wilson R.K."/>
        </authorList>
    </citation>
    <scope>NUCLEOTIDE SEQUENCE [LARGE SCALE GENOMIC DNA]</scope>
    <source>
        <strain evidence="4">DSM 4541</strain>
    </source>
</reference>
<keyword evidence="5" id="KW-1185">Reference proteome</keyword>
<dbReference type="HOGENOM" id="CLU_095264_0_0_6"/>
<dbReference type="Proteomes" id="UP000005512">
    <property type="component" value="Unassembled WGS sequence"/>
</dbReference>
<dbReference type="InterPro" id="IPR001623">
    <property type="entry name" value="DnaJ_domain"/>
</dbReference>
<sequence length="171" mass="19838">MNVQEALNIFGLSGELTERDIKIAYKKAALKYHPDRNPLGAELMKAINAAFDFLMNNIENINKYQNEDKNTHYNFTEELEEMLKTLSGLMGVVYEVIGNWVWISGETKEHKDTLKEIGCKWAAKKKQWFYRPEEHKSTGNRKEHSIDEIRAKYGTNGQRAATGWQRVENRA</sequence>
<dbReference type="SUPFAM" id="SSF46565">
    <property type="entry name" value="Chaperone J-domain"/>
    <property type="match status" value="1"/>
</dbReference>
<dbReference type="InterPro" id="IPR036869">
    <property type="entry name" value="J_dom_sf"/>
</dbReference>
<dbReference type="EMBL" id="ABXV02000074">
    <property type="protein sequence ID" value="EFB70458.1"/>
    <property type="molecule type" value="Genomic_DNA"/>
</dbReference>
<evidence type="ECO:0000259" key="3">
    <source>
        <dbReference type="PROSITE" id="PS50076"/>
    </source>
</evidence>
<dbReference type="STRING" id="500637.PROVRUST_08396"/>